<keyword evidence="3" id="KW-0479">Metal-binding</keyword>
<dbReference type="AlphaFoldDB" id="A0A839SX53"/>
<evidence type="ECO:0000256" key="4">
    <source>
        <dbReference type="ARBA" id="ARBA00023004"/>
    </source>
</evidence>
<dbReference type="InterPro" id="IPR058240">
    <property type="entry name" value="rSAM_sf"/>
</dbReference>
<name>A0A839SX53_9PROT</name>
<keyword evidence="8" id="KW-1185">Reference proteome</keyword>
<feature type="domain" description="4Fe4S-binding SPASM" evidence="6">
    <location>
        <begin position="244"/>
        <end position="278"/>
    </location>
</feature>
<sequence length="361" mass="39946">MESIYYSICWHCHRRCKHCYEDRFHPYARDALEGVVAEAEANAPRIIANLPDRMTFLDRDEPDVTAPGGFREKVGRIILSGGEVLTDPVRTRVLYPIIEGLRAKYANRGGVKIVVQTTGDLVTKDIVTELLARGVWMISVAGIDDFHVGMEGDKKRVLQEKVTAIFKAAGMHPSGLDATKRKWTDEAGPIYSFFGATEDAWIGKLWPRGRAWKNGLSKATMADNFCNAWSGGLGFLDHRFSGSEVAIEPTGQIFPCCMKTGRALGNLTEEPLLEILDSLVGHPVYEAINAGDPGKMGLAQGWSVADFEAACHTKTPKGDDYANLCIGCDRFHETVMGPLLEQLRSKREADRQRRSSLETAK</sequence>
<dbReference type="Proteomes" id="UP000581135">
    <property type="component" value="Unassembled WGS sequence"/>
</dbReference>
<dbReference type="GO" id="GO:0003824">
    <property type="term" value="F:catalytic activity"/>
    <property type="evidence" value="ECO:0007669"/>
    <property type="project" value="InterPro"/>
</dbReference>
<evidence type="ECO:0000313" key="7">
    <source>
        <dbReference type="EMBL" id="MBB3066260.1"/>
    </source>
</evidence>
<dbReference type="InterPro" id="IPR013785">
    <property type="entry name" value="Aldolase_TIM"/>
</dbReference>
<proteinExistence type="predicted"/>
<keyword evidence="2" id="KW-0949">S-adenosyl-L-methionine</keyword>
<protein>
    <recommendedName>
        <fullName evidence="6">4Fe4S-binding SPASM domain-containing protein</fullName>
    </recommendedName>
</protein>
<comment type="caution">
    <text evidence="7">The sequence shown here is derived from an EMBL/GenBank/DDBJ whole genome shotgun (WGS) entry which is preliminary data.</text>
</comment>
<evidence type="ECO:0000259" key="6">
    <source>
        <dbReference type="Pfam" id="PF13186"/>
    </source>
</evidence>
<evidence type="ECO:0000256" key="5">
    <source>
        <dbReference type="ARBA" id="ARBA00023014"/>
    </source>
</evidence>
<dbReference type="InterPro" id="IPR023885">
    <property type="entry name" value="4Fe4S-binding_SPASM_dom"/>
</dbReference>
<organism evidence="7 8">
    <name type="scientific">Limibacillus halophilus</name>
    <dbReference type="NCBI Taxonomy" id="1579333"/>
    <lineage>
        <taxon>Bacteria</taxon>
        <taxon>Pseudomonadati</taxon>
        <taxon>Pseudomonadota</taxon>
        <taxon>Alphaproteobacteria</taxon>
        <taxon>Rhodospirillales</taxon>
        <taxon>Rhodovibrionaceae</taxon>
        <taxon>Limibacillus</taxon>
    </lineage>
</organism>
<evidence type="ECO:0000256" key="2">
    <source>
        <dbReference type="ARBA" id="ARBA00022691"/>
    </source>
</evidence>
<dbReference type="EMBL" id="JACHXA010000007">
    <property type="protein sequence ID" value="MBB3066260.1"/>
    <property type="molecule type" value="Genomic_DNA"/>
</dbReference>
<dbReference type="Gene3D" id="3.20.20.70">
    <property type="entry name" value="Aldolase class I"/>
    <property type="match status" value="1"/>
</dbReference>
<comment type="cofactor">
    <cofactor evidence="1">
        <name>[4Fe-4S] cluster</name>
        <dbReference type="ChEBI" id="CHEBI:49883"/>
    </cofactor>
</comment>
<dbReference type="Pfam" id="PF13186">
    <property type="entry name" value="SPASM"/>
    <property type="match status" value="1"/>
</dbReference>
<dbReference type="SFLD" id="SFLDS00029">
    <property type="entry name" value="Radical_SAM"/>
    <property type="match status" value="1"/>
</dbReference>
<keyword evidence="5" id="KW-0411">Iron-sulfur</keyword>
<evidence type="ECO:0000256" key="1">
    <source>
        <dbReference type="ARBA" id="ARBA00001966"/>
    </source>
</evidence>
<dbReference type="GO" id="GO:0046872">
    <property type="term" value="F:metal ion binding"/>
    <property type="evidence" value="ECO:0007669"/>
    <property type="project" value="UniProtKB-KW"/>
</dbReference>
<keyword evidence="4" id="KW-0408">Iron</keyword>
<evidence type="ECO:0000313" key="8">
    <source>
        <dbReference type="Proteomes" id="UP000581135"/>
    </source>
</evidence>
<accession>A0A839SX53</accession>
<dbReference type="SUPFAM" id="SSF102114">
    <property type="entry name" value="Radical SAM enzymes"/>
    <property type="match status" value="1"/>
</dbReference>
<dbReference type="InterPro" id="IPR007197">
    <property type="entry name" value="rSAM"/>
</dbReference>
<dbReference type="GO" id="GO:0051536">
    <property type="term" value="F:iron-sulfur cluster binding"/>
    <property type="evidence" value="ECO:0007669"/>
    <property type="project" value="UniProtKB-KW"/>
</dbReference>
<dbReference type="RefSeq" id="WP_183417076.1">
    <property type="nucleotide sequence ID" value="NZ_JACHXA010000007.1"/>
</dbReference>
<evidence type="ECO:0000256" key="3">
    <source>
        <dbReference type="ARBA" id="ARBA00022723"/>
    </source>
</evidence>
<reference evidence="7 8" key="1">
    <citation type="submission" date="2020-08" db="EMBL/GenBank/DDBJ databases">
        <title>Genomic Encyclopedia of Type Strains, Phase III (KMG-III): the genomes of soil and plant-associated and newly described type strains.</title>
        <authorList>
            <person name="Whitman W."/>
        </authorList>
    </citation>
    <scope>NUCLEOTIDE SEQUENCE [LARGE SCALE GENOMIC DNA]</scope>
    <source>
        <strain evidence="7 8">CECT 8803</strain>
    </source>
</reference>
<gene>
    <name evidence="7" type="ORF">FHR98_002565</name>
</gene>